<dbReference type="RefSeq" id="WP_175563593.1">
    <property type="nucleotide sequence ID" value="NZ_FRXO01000001.1"/>
</dbReference>
<dbReference type="InterPro" id="IPR010642">
    <property type="entry name" value="Invasion_prot_B"/>
</dbReference>
<name>A0A1M7Z8D6_9HYPH</name>
<evidence type="ECO:0000313" key="3">
    <source>
        <dbReference type="Proteomes" id="UP000186406"/>
    </source>
</evidence>
<evidence type="ECO:0000256" key="1">
    <source>
        <dbReference type="SAM" id="MobiDB-lite"/>
    </source>
</evidence>
<feature type="compositionally biased region" description="Low complexity" evidence="1">
    <location>
        <begin position="66"/>
        <end position="82"/>
    </location>
</feature>
<evidence type="ECO:0000313" key="2">
    <source>
        <dbReference type="EMBL" id="SHO61124.1"/>
    </source>
</evidence>
<dbReference type="Gene3D" id="2.60.40.1880">
    <property type="entry name" value="Invasion associated locus B (IalB) protein"/>
    <property type="match status" value="1"/>
</dbReference>
<feature type="region of interest" description="Disordered" evidence="1">
    <location>
        <begin position="236"/>
        <end position="278"/>
    </location>
</feature>
<proteinExistence type="predicted"/>
<protein>
    <submittedName>
        <fullName evidence="2">Invasion protein IalB, involved in pathogenesis</fullName>
    </submittedName>
</protein>
<feature type="region of interest" description="Disordered" evidence="1">
    <location>
        <begin position="66"/>
        <end position="85"/>
    </location>
</feature>
<feature type="compositionally biased region" description="Basic and acidic residues" evidence="1">
    <location>
        <begin position="242"/>
        <end position="261"/>
    </location>
</feature>
<reference evidence="2 3" key="1">
    <citation type="submission" date="2016-12" db="EMBL/GenBank/DDBJ databases">
        <authorList>
            <person name="Song W.-J."/>
            <person name="Kurnit D.M."/>
        </authorList>
    </citation>
    <scope>NUCLEOTIDE SEQUENCE [LARGE SCALE GENOMIC DNA]</scope>
    <source>
        <strain evidence="2 3">DSM 19599</strain>
    </source>
</reference>
<gene>
    <name evidence="2" type="ORF">SAMN02745172_00601</name>
</gene>
<keyword evidence="3" id="KW-1185">Reference proteome</keyword>
<accession>A0A1M7Z8D6</accession>
<dbReference type="EMBL" id="FRXO01000001">
    <property type="protein sequence ID" value="SHO61124.1"/>
    <property type="molecule type" value="Genomic_DNA"/>
</dbReference>
<dbReference type="STRING" id="1123029.SAMN02745172_00601"/>
<dbReference type="InterPro" id="IPR038696">
    <property type="entry name" value="IalB_sf"/>
</dbReference>
<organism evidence="2 3">
    <name type="scientific">Pseudoxanthobacter soli DSM 19599</name>
    <dbReference type="NCBI Taxonomy" id="1123029"/>
    <lineage>
        <taxon>Bacteria</taxon>
        <taxon>Pseudomonadati</taxon>
        <taxon>Pseudomonadota</taxon>
        <taxon>Alphaproteobacteria</taxon>
        <taxon>Hyphomicrobiales</taxon>
        <taxon>Segnochrobactraceae</taxon>
        <taxon>Pseudoxanthobacter</taxon>
    </lineage>
</organism>
<dbReference type="AlphaFoldDB" id="A0A1M7Z8D6"/>
<dbReference type="Pfam" id="PF06776">
    <property type="entry name" value="IalB"/>
    <property type="match status" value="1"/>
</dbReference>
<dbReference type="Proteomes" id="UP000186406">
    <property type="component" value="Unassembled WGS sequence"/>
</dbReference>
<sequence>MDCSPVGVETGCRDCWIGNGFENDGDSMTSEMLANRGRTNRGRRLATAGAAAALLAAVFGADAQAQDQQAAPAPKGGQQQAAPSPNNFLDTPWLKFCSTDPQSKKQLCVVAKDLRLDTAGGAPIASVAVREFQGESRRVLMVAVPVGMQIQPGLRVQVDSGKQDQAKYSICFQNACFAEMVASDQLIASMKKGNQMTLVTINQQGSPIAFPVSLKNFSKVYDGPATDPAVLQKQQEELQSQLDKRAEAQRQKLIEEQKKATSGETSDTGSAPAPAPAQ</sequence>